<comment type="caution">
    <text evidence="3">The sequence shown here is derived from an EMBL/GenBank/DDBJ whole genome shotgun (WGS) entry which is preliminary data.</text>
</comment>
<evidence type="ECO:0000259" key="2">
    <source>
        <dbReference type="Pfam" id="PF00884"/>
    </source>
</evidence>
<evidence type="ECO:0000256" key="1">
    <source>
        <dbReference type="SAM" id="Phobius"/>
    </source>
</evidence>
<organism evidence="3 4">
    <name type="scientific">Legionella resiliens</name>
    <dbReference type="NCBI Taxonomy" id="2905958"/>
    <lineage>
        <taxon>Bacteria</taxon>
        <taxon>Pseudomonadati</taxon>
        <taxon>Pseudomonadota</taxon>
        <taxon>Gammaproteobacteria</taxon>
        <taxon>Legionellales</taxon>
        <taxon>Legionellaceae</taxon>
        <taxon>Legionella</taxon>
    </lineage>
</organism>
<dbReference type="EMBL" id="JAJTND010000004">
    <property type="protein sequence ID" value="MCE3532379.1"/>
    <property type="molecule type" value="Genomic_DNA"/>
</dbReference>
<sequence>MDLKRSVIFALSLPLIIFLVSPLVFYFGNHFEFTTNLADTLPPLVFICVGVTTILLGLLLVISRWPVLYAIISGLLVGLALSAWVQSQLFAWNFGPLDGNGVNWSKWSTHANVELLVWLFLVGAAITLSFRSRNKLLILAQGSMLLGVLSLITAWVSSDYHPKKNDDQAAAKSLFSFHNKNNKLLIVLDSFQSDIFNEIAQNWPEEVAFLRGFTFYPNTVGGYPTTIASLPLILTGQFYKNEIPMKDWMKASYTTLNIADYHIEKGYGASIISIIASKYLEGIKAKKAFMASVGDETWAGMSKQQLLLLNGGLFRIVPTKLKPEFYDNGNWLFLKLTTDDTLPKGRNGDDLRFLNALEKNARINSNKEGEFKLYHYAGAHAPSQVNEFFKYEKNMPSTRESYVRHARGVLRFLRSNLELLHKLGIYDSAEILVIGDHGRGFWPTDVHNSADTLDDNINSYALGAARPLFLYKPSASLSPLTYSNKPLHLADIVCILSWNDGKFACGADRLSKLDEKKKRTFLFYKWSNPYWNKVYLPPMSEYVIDGDVRNIQAWKNLNREYAAGSVKQLIKFAEYKLGMPLSFTKEGNIKKFLKQGWSGLETDHCWTDGSPSRLGIYVKQVKSQALSLRLHARAFPTKDRKPQQIKVLVNGQHIASWTMLELDWFEATIPAKIISNGLLDITFVISEPTAPSEISESPDRRKLGIFAQEIIIDEIRRA</sequence>
<dbReference type="Proteomes" id="UP001320170">
    <property type="component" value="Unassembled WGS sequence"/>
</dbReference>
<keyword evidence="1" id="KW-1133">Transmembrane helix</keyword>
<feature type="transmembrane region" description="Helical" evidence="1">
    <location>
        <begin position="136"/>
        <end position="156"/>
    </location>
</feature>
<gene>
    <name evidence="3" type="ORF">LXO92_08325</name>
</gene>
<dbReference type="Pfam" id="PF00884">
    <property type="entry name" value="Sulfatase"/>
    <property type="match status" value="1"/>
</dbReference>
<dbReference type="InterPro" id="IPR000917">
    <property type="entry name" value="Sulfatase_N"/>
</dbReference>
<dbReference type="Gene3D" id="3.40.720.10">
    <property type="entry name" value="Alkaline Phosphatase, subunit A"/>
    <property type="match status" value="1"/>
</dbReference>
<feature type="transmembrane region" description="Helical" evidence="1">
    <location>
        <begin position="40"/>
        <end position="60"/>
    </location>
</feature>
<reference evidence="3 4" key="1">
    <citation type="journal article" date="2024" name="Pathogens">
        <title>Characterization of a Novel Species of Legionella Isolated from a Healthcare Facility: Legionella resiliens sp. nov.</title>
        <authorList>
            <person name="Cristino S."/>
            <person name="Pascale M.R."/>
            <person name="Marino F."/>
            <person name="Derelitto C."/>
            <person name="Salaris S."/>
            <person name="Orsini M."/>
            <person name="Squarzoni S."/>
            <person name="Grottola A."/>
            <person name="Girolamini L."/>
        </authorList>
    </citation>
    <scope>NUCLEOTIDE SEQUENCE [LARGE SCALE GENOMIC DNA]</scope>
    <source>
        <strain evidence="3 4">8cVS16</strain>
    </source>
</reference>
<feature type="domain" description="Sulfatase N-terminal" evidence="2">
    <location>
        <begin position="182"/>
        <end position="486"/>
    </location>
</feature>
<keyword evidence="4" id="KW-1185">Reference proteome</keyword>
<dbReference type="InterPro" id="IPR017850">
    <property type="entry name" value="Alkaline_phosphatase_core_sf"/>
</dbReference>
<dbReference type="SUPFAM" id="SSF53649">
    <property type="entry name" value="Alkaline phosphatase-like"/>
    <property type="match status" value="1"/>
</dbReference>
<feature type="transmembrane region" description="Helical" evidence="1">
    <location>
        <begin position="67"/>
        <end position="87"/>
    </location>
</feature>
<protein>
    <submittedName>
        <fullName evidence="3">Sulfatase-like hydrolase/transferase</fullName>
    </submittedName>
</protein>
<evidence type="ECO:0000313" key="3">
    <source>
        <dbReference type="EMBL" id="MCE3532379.1"/>
    </source>
</evidence>
<dbReference type="RefSeq" id="WP_232890766.1">
    <property type="nucleotide sequence ID" value="NZ_JAJSPM010000005.1"/>
</dbReference>
<evidence type="ECO:0000313" key="4">
    <source>
        <dbReference type="Proteomes" id="UP001320170"/>
    </source>
</evidence>
<name>A0ABS8X6D6_9GAMM</name>
<feature type="transmembrane region" description="Helical" evidence="1">
    <location>
        <begin position="7"/>
        <end position="28"/>
    </location>
</feature>
<keyword evidence="1" id="KW-0472">Membrane</keyword>
<proteinExistence type="predicted"/>
<feature type="transmembrane region" description="Helical" evidence="1">
    <location>
        <begin position="107"/>
        <end position="129"/>
    </location>
</feature>
<keyword evidence="1" id="KW-0812">Transmembrane</keyword>
<accession>A0ABS8X6D6</accession>